<dbReference type="InterPro" id="IPR002732">
    <property type="entry name" value="Hjc"/>
</dbReference>
<dbReference type="RefSeq" id="WP_083067637.1">
    <property type="nucleotide sequence ID" value="NZ_NBTM02000001.1"/>
</dbReference>
<evidence type="ECO:0000313" key="3">
    <source>
        <dbReference type="EMBL" id="PNL90861.1"/>
    </source>
</evidence>
<comment type="caution">
    <text evidence="3">The sequence shown here is derived from an EMBL/GenBank/DDBJ whole genome shotgun (WGS) entry which is preliminary data.</text>
</comment>
<evidence type="ECO:0000313" key="4">
    <source>
        <dbReference type="Proteomes" id="UP000192813"/>
    </source>
</evidence>
<dbReference type="SUPFAM" id="SSF52980">
    <property type="entry name" value="Restriction endonuclease-like"/>
    <property type="match status" value="1"/>
</dbReference>
<dbReference type="Pfam" id="PF01870">
    <property type="entry name" value="Hjc"/>
    <property type="match status" value="1"/>
</dbReference>
<organism evidence="3 4">
    <name type="scientific">Aerococcus viridans</name>
    <dbReference type="NCBI Taxonomy" id="1377"/>
    <lineage>
        <taxon>Bacteria</taxon>
        <taxon>Bacillati</taxon>
        <taxon>Bacillota</taxon>
        <taxon>Bacilli</taxon>
        <taxon>Lactobacillales</taxon>
        <taxon>Aerococcaceae</taxon>
        <taxon>Aerococcus</taxon>
    </lineage>
</organism>
<proteinExistence type="predicted"/>
<dbReference type="GO" id="GO:0008821">
    <property type="term" value="F:crossover junction DNA endonuclease activity"/>
    <property type="evidence" value="ECO:0007669"/>
    <property type="project" value="UniProtKB-EC"/>
</dbReference>
<evidence type="ECO:0000256" key="1">
    <source>
        <dbReference type="ARBA" id="ARBA00022801"/>
    </source>
</evidence>
<evidence type="ECO:0000256" key="2">
    <source>
        <dbReference type="ARBA" id="ARBA00029354"/>
    </source>
</evidence>
<comment type="catalytic activity">
    <reaction evidence="2">
        <text>Endonucleolytic cleavage at a junction such as a reciprocal single-stranded crossover between two homologous DNA duplexes (Holliday junction).</text>
        <dbReference type="EC" id="3.1.21.10"/>
    </reaction>
</comment>
<dbReference type="EMBL" id="NBTM02000001">
    <property type="protein sequence ID" value="PNL90861.1"/>
    <property type="molecule type" value="Genomic_DNA"/>
</dbReference>
<gene>
    <name evidence="3" type="ORF">A6J77_000695</name>
</gene>
<protein>
    <submittedName>
        <fullName evidence="3">Recombinase RecB</fullName>
    </submittedName>
</protein>
<dbReference type="InterPro" id="IPR011335">
    <property type="entry name" value="Restrct_endonuc-II-like"/>
</dbReference>
<reference evidence="4" key="1">
    <citation type="submission" date="2017-12" db="EMBL/GenBank/DDBJ databases">
        <title>FDA dAtabase for Regulatory Grade micrObial Sequences (FDA-ARGOS): Supporting development and validation of Infectious Disease Dx tests.</title>
        <authorList>
            <person name="Hoffmann M."/>
            <person name="Allard M."/>
            <person name="Evans P."/>
            <person name="Brown E."/>
            <person name="Tallon L."/>
            <person name="Sadzewicz L."/>
            <person name="Sengamalay N."/>
            <person name="Ott S."/>
            <person name="Godinez A."/>
            <person name="Nagaraj S."/>
            <person name="Vavikolanu K."/>
            <person name="Aluvathingal J."/>
            <person name="Nadendla S."/>
            <person name="Sichtig H."/>
        </authorList>
    </citation>
    <scope>NUCLEOTIDE SEQUENCE [LARGE SCALE GENOMIC DNA]</scope>
    <source>
        <strain evidence="4">FDAARGOS_249</strain>
    </source>
</reference>
<dbReference type="InterPro" id="IPR011856">
    <property type="entry name" value="tRNA_endonuc-like_dom_sf"/>
</dbReference>
<sequence>MVLPEKQVENEIKHYLDNIGAYHIKTLGGSVPAGTPDILACVNGVFVAIEVKKPKGGVVSALQKSKLKKIRKAGGVSMVAKSLDEVLNVLRMEELI</sequence>
<keyword evidence="1" id="KW-0378">Hydrolase</keyword>
<accession>A0A2J9PLE7</accession>
<dbReference type="AlphaFoldDB" id="A0A2J9PLE7"/>
<dbReference type="Gene3D" id="3.40.1350.10">
    <property type="match status" value="1"/>
</dbReference>
<dbReference type="GO" id="GO:0003676">
    <property type="term" value="F:nucleic acid binding"/>
    <property type="evidence" value="ECO:0007669"/>
    <property type="project" value="InterPro"/>
</dbReference>
<name>A0A2J9PLE7_9LACT</name>
<dbReference type="Proteomes" id="UP000192813">
    <property type="component" value="Unassembled WGS sequence"/>
</dbReference>